<sequence length="190" mass="21702">MDKNTLLLSDLIERVGNRIRADVRNLENAHNLQPVHLQALKYIKRANRYSNTPQGLTEYLGQTKGSISQSLILLHRKGLIDRYMDEMDKRQVRLTLSEAGEKLLKEVELTSSWQSATKYISPTKLRTAVLVLNETLNNLQIIESIKSFGVCNTCVYCRQESKRIFRCGLTGDKLGITETRKICRLHVSPT</sequence>
<dbReference type="SMART" id="SM00347">
    <property type="entry name" value="HTH_MARR"/>
    <property type="match status" value="1"/>
</dbReference>
<dbReference type="InterPro" id="IPR000835">
    <property type="entry name" value="HTH_MarR-typ"/>
</dbReference>
<organism evidence="3 4">
    <name type="scientific">Sulfurirhabdus autotrophica</name>
    <dbReference type="NCBI Taxonomy" id="1706046"/>
    <lineage>
        <taxon>Bacteria</taxon>
        <taxon>Pseudomonadati</taxon>
        <taxon>Pseudomonadota</taxon>
        <taxon>Betaproteobacteria</taxon>
        <taxon>Nitrosomonadales</taxon>
        <taxon>Sulfuricellaceae</taxon>
        <taxon>Sulfurirhabdus</taxon>
    </lineage>
</organism>
<evidence type="ECO:0000256" key="1">
    <source>
        <dbReference type="ARBA" id="ARBA00004496"/>
    </source>
</evidence>
<dbReference type="OrthoDB" id="5522755at2"/>
<dbReference type="RefSeq" id="WP_124945222.1">
    <property type="nucleotide sequence ID" value="NZ_BHVT01000009.1"/>
</dbReference>
<evidence type="ECO:0000259" key="2">
    <source>
        <dbReference type="PROSITE" id="PS50995"/>
    </source>
</evidence>
<dbReference type="Gene3D" id="1.10.10.10">
    <property type="entry name" value="Winged helix-like DNA-binding domain superfamily/Winged helix DNA-binding domain"/>
    <property type="match status" value="1"/>
</dbReference>
<dbReference type="PROSITE" id="PS50995">
    <property type="entry name" value="HTH_MARR_2"/>
    <property type="match status" value="1"/>
</dbReference>
<dbReference type="GO" id="GO:0006950">
    <property type="term" value="P:response to stress"/>
    <property type="evidence" value="ECO:0007669"/>
    <property type="project" value="TreeGrafter"/>
</dbReference>
<feature type="domain" description="HTH marR-type" evidence="2">
    <location>
        <begin position="5"/>
        <end position="137"/>
    </location>
</feature>
<dbReference type="GO" id="GO:0005737">
    <property type="term" value="C:cytoplasm"/>
    <property type="evidence" value="ECO:0007669"/>
    <property type="project" value="UniProtKB-SubCell"/>
</dbReference>
<dbReference type="InterPro" id="IPR036388">
    <property type="entry name" value="WH-like_DNA-bd_sf"/>
</dbReference>
<evidence type="ECO:0000313" key="4">
    <source>
        <dbReference type="Proteomes" id="UP000295367"/>
    </source>
</evidence>
<protein>
    <submittedName>
        <fullName evidence="3">MarR family transcriptional regulator</fullName>
    </submittedName>
</protein>
<dbReference type="SUPFAM" id="SSF46785">
    <property type="entry name" value="Winged helix' DNA-binding domain"/>
    <property type="match status" value="1"/>
</dbReference>
<dbReference type="EMBL" id="SMCO01000007">
    <property type="protein sequence ID" value="TCV86392.1"/>
    <property type="molecule type" value="Genomic_DNA"/>
</dbReference>
<evidence type="ECO:0000313" key="3">
    <source>
        <dbReference type="EMBL" id="TCV86392.1"/>
    </source>
</evidence>
<keyword evidence="4" id="KW-1185">Reference proteome</keyword>
<comment type="caution">
    <text evidence="3">The sequence shown here is derived from an EMBL/GenBank/DDBJ whole genome shotgun (WGS) entry which is preliminary data.</text>
</comment>
<dbReference type="InterPro" id="IPR036390">
    <property type="entry name" value="WH_DNA-bd_sf"/>
</dbReference>
<reference evidence="3 4" key="1">
    <citation type="submission" date="2019-03" db="EMBL/GenBank/DDBJ databases">
        <title>Genomic Encyclopedia of Type Strains, Phase IV (KMG-IV): sequencing the most valuable type-strain genomes for metagenomic binning, comparative biology and taxonomic classification.</title>
        <authorList>
            <person name="Goeker M."/>
        </authorList>
    </citation>
    <scope>NUCLEOTIDE SEQUENCE [LARGE SCALE GENOMIC DNA]</scope>
    <source>
        <strain evidence="3 4">DSM 100309</strain>
    </source>
</reference>
<accession>A0A4R3Y4B6</accession>
<dbReference type="GO" id="GO:0003700">
    <property type="term" value="F:DNA-binding transcription factor activity"/>
    <property type="evidence" value="ECO:0007669"/>
    <property type="project" value="InterPro"/>
</dbReference>
<comment type="subcellular location">
    <subcellularLocation>
        <location evidence="1">Cytoplasm</location>
    </subcellularLocation>
</comment>
<gene>
    <name evidence="3" type="ORF">EDC63_10780</name>
</gene>
<name>A0A4R3Y4B6_9PROT</name>
<proteinExistence type="predicted"/>
<dbReference type="InterPro" id="IPR039422">
    <property type="entry name" value="MarR/SlyA-like"/>
</dbReference>
<dbReference type="PANTHER" id="PTHR33164:SF5">
    <property type="entry name" value="ORGANIC HYDROPEROXIDE RESISTANCE TRANSCRIPTIONAL REGULATOR"/>
    <property type="match status" value="1"/>
</dbReference>
<dbReference type="PANTHER" id="PTHR33164">
    <property type="entry name" value="TRANSCRIPTIONAL REGULATOR, MARR FAMILY"/>
    <property type="match status" value="1"/>
</dbReference>
<dbReference type="Proteomes" id="UP000295367">
    <property type="component" value="Unassembled WGS sequence"/>
</dbReference>
<dbReference type="Pfam" id="PF12802">
    <property type="entry name" value="MarR_2"/>
    <property type="match status" value="1"/>
</dbReference>
<dbReference type="AlphaFoldDB" id="A0A4R3Y4B6"/>